<accession>A0A453N874</accession>
<protein>
    <submittedName>
        <fullName evidence="1">Uncharacterized protein</fullName>
    </submittedName>
</protein>
<dbReference type="PANTHER" id="PTHR33935:SF15">
    <property type="entry name" value="OS10G0148100 PROTEIN"/>
    <property type="match status" value="1"/>
</dbReference>
<sequence>CSLSITNHLFEATHSAMGALPRGLLLLGVCAVLVAAVLADASPASSMVVGLAKCADCTRKNMKAEAAFAGKKDDVHASTMSFCWAILLVEYLTLHFT</sequence>
<dbReference type="EnsemblPlants" id="AET6Gv20270900.2">
    <property type="protein sequence ID" value="AET6Gv20270900.2"/>
    <property type="gene ID" value="AET6Gv20270900"/>
</dbReference>
<dbReference type="PANTHER" id="PTHR33935">
    <property type="entry name" value="OS10G0148100 PROTEIN"/>
    <property type="match status" value="1"/>
</dbReference>
<evidence type="ECO:0000313" key="1">
    <source>
        <dbReference type="EnsemblPlants" id="AET6Gv20270900.2"/>
    </source>
</evidence>
<reference evidence="2" key="1">
    <citation type="journal article" date="2014" name="Science">
        <title>Ancient hybridizations among the ancestral genomes of bread wheat.</title>
        <authorList>
            <consortium name="International Wheat Genome Sequencing Consortium,"/>
            <person name="Marcussen T."/>
            <person name="Sandve S.R."/>
            <person name="Heier L."/>
            <person name="Spannagl M."/>
            <person name="Pfeifer M."/>
            <person name="Jakobsen K.S."/>
            <person name="Wulff B.B."/>
            <person name="Steuernagel B."/>
            <person name="Mayer K.F."/>
            <person name="Olsen O.A."/>
        </authorList>
    </citation>
    <scope>NUCLEOTIDE SEQUENCE [LARGE SCALE GENOMIC DNA]</scope>
    <source>
        <strain evidence="2">cv. AL8/78</strain>
    </source>
</reference>
<dbReference type="Gramene" id="AET6Gv20270900.2">
    <property type="protein sequence ID" value="AET6Gv20270900.2"/>
    <property type="gene ID" value="AET6Gv20270900"/>
</dbReference>
<evidence type="ECO:0000313" key="2">
    <source>
        <dbReference type="Proteomes" id="UP000015105"/>
    </source>
</evidence>
<keyword evidence="2" id="KW-1185">Reference proteome</keyword>
<reference evidence="1" key="5">
    <citation type="journal article" date="2021" name="G3 (Bethesda)">
        <title>Aegilops tauschii genome assembly Aet v5.0 features greater sequence contiguity and improved annotation.</title>
        <authorList>
            <person name="Wang L."/>
            <person name="Zhu T."/>
            <person name="Rodriguez J.C."/>
            <person name="Deal K.R."/>
            <person name="Dubcovsky J."/>
            <person name="McGuire P.E."/>
            <person name="Lux T."/>
            <person name="Spannagl M."/>
            <person name="Mayer K.F.X."/>
            <person name="Baldrich P."/>
            <person name="Meyers B.C."/>
            <person name="Huo N."/>
            <person name="Gu Y.Q."/>
            <person name="Zhou H."/>
            <person name="Devos K.M."/>
            <person name="Bennetzen J.L."/>
            <person name="Unver T."/>
            <person name="Budak H."/>
            <person name="Gulick P.J."/>
            <person name="Galiba G."/>
            <person name="Kalapos B."/>
            <person name="Nelson D.R."/>
            <person name="Li P."/>
            <person name="You F.M."/>
            <person name="Luo M.C."/>
            <person name="Dvorak J."/>
        </authorList>
    </citation>
    <scope>NUCLEOTIDE SEQUENCE [LARGE SCALE GENOMIC DNA]</scope>
    <source>
        <strain evidence="1">cv. AL8/78</strain>
    </source>
</reference>
<organism evidence="1 2">
    <name type="scientific">Aegilops tauschii subsp. strangulata</name>
    <name type="common">Goatgrass</name>
    <dbReference type="NCBI Taxonomy" id="200361"/>
    <lineage>
        <taxon>Eukaryota</taxon>
        <taxon>Viridiplantae</taxon>
        <taxon>Streptophyta</taxon>
        <taxon>Embryophyta</taxon>
        <taxon>Tracheophyta</taxon>
        <taxon>Spermatophyta</taxon>
        <taxon>Magnoliopsida</taxon>
        <taxon>Liliopsida</taxon>
        <taxon>Poales</taxon>
        <taxon>Poaceae</taxon>
        <taxon>BOP clade</taxon>
        <taxon>Pooideae</taxon>
        <taxon>Triticodae</taxon>
        <taxon>Triticeae</taxon>
        <taxon>Triticinae</taxon>
        <taxon>Aegilops</taxon>
    </lineage>
</organism>
<reference evidence="1" key="3">
    <citation type="journal article" date="2017" name="Nature">
        <title>Genome sequence of the progenitor of the wheat D genome Aegilops tauschii.</title>
        <authorList>
            <person name="Luo M.C."/>
            <person name="Gu Y.Q."/>
            <person name="Puiu D."/>
            <person name="Wang H."/>
            <person name="Twardziok S.O."/>
            <person name="Deal K.R."/>
            <person name="Huo N."/>
            <person name="Zhu T."/>
            <person name="Wang L."/>
            <person name="Wang Y."/>
            <person name="McGuire P.E."/>
            <person name="Liu S."/>
            <person name="Long H."/>
            <person name="Ramasamy R.K."/>
            <person name="Rodriguez J.C."/>
            <person name="Van S.L."/>
            <person name="Yuan L."/>
            <person name="Wang Z."/>
            <person name="Xia Z."/>
            <person name="Xiao L."/>
            <person name="Anderson O.D."/>
            <person name="Ouyang S."/>
            <person name="Liang Y."/>
            <person name="Zimin A.V."/>
            <person name="Pertea G."/>
            <person name="Qi P."/>
            <person name="Bennetzen J.L."/>
            <person name="Dai X."/>
            <person name="Dawson M.W."/>
            <person name="Muller H.G."/>
            <person name="Kugler K."/>
            <person name="Rivarola-Duarte L."/>
            <person name="Spannagl M."/>
            <person name="Mayer K.F.X."/>
            <person name="Lu F.H."/>
            <person name="Bevan M.W."/>
            <person name="Leroy P."/>
            <person name="Li P."/>
            <person name="You F.M."/>
            <person name="Sun Q."/>
            <person name="Liu Z."/>
            <person name="Lyons E."/>
            <person name="Wicker T."/>
            <person name="Salzberg S.L."/>
            <person name="Devos K.M."/>
            <person name="Dvorak J."/>
        </authorList>
    </citation>
    <scope>NUCLEOTIDE SEQUENCE [LARGE SCALE GENOMIC DNA]</scope>
    <source>
        <strain evidence="1">cv. AL8/78</strain>
    </source>
</reference>
<dbReference type="AlphaFoldDB" id="A0A453N874"/>
<dbReference type="Proteomes" id="UP000015105">
    <property type="component" value="Chromosome 6D"/>
</dbReference>
<name>A0A453N874_AEGTS</name>
<proteinExistence type="predicted"/>
<reference evidence="1" key="4">
    <citation type="submission" date="2019-03" db="UniProtKB">
        <authorList>
            <consortium name="EnsemblPlants"/>
        </authorList>
    </citation>
    <scope>IDENTIFICATION</scope>
</reference>
<reference evidence="2" key="2">
    <citation type="journal article" date="2017" name="Nat. Plants">
        <title>The Aegilops tauschii genome reveals multiple impacts of transposons.</title>
        <authorList>
            <person name="Zhao G."/>
            <person name="Zou C."/>
            <person name="Li K."/>
            <person name="Wang K."/>
            <person name="Li T."/>
            <person name="Gao L."/>
            <person name="Zhang X."/>
            <person name="Wang H."/>
            <person name="Yang Z."/>
            <person name="Liu X."/>
            <person name="Jiang W."/>
            <person name="Mao L."/>
            <person name="Kong X."/>
            <person name="Jiao Y."/>
            <person name="Jia J."/>
        </authorList>
    </citation>
    <scope>NUCLEOTIDE SEQUENCE [LARGE SCALE GENOMIC DNA]</scope>
    <source>
        <strain evidence="2">cv. AL8/78</strain>
    </source>
</reference>